<organism evidence="1 2">
    <name type="scientific">Lindgomyces ingoldianus</name>
    <dbReference type="NCBI Taxonomy" id="673940"/>
    <lineage>
        <taxon>Eukaryota</taxon>
        <taxon>Fungi</taxon>
        <taxon>Dikarya</taxon>
        <taxon>Ascomycota</taxon>
        <taxon>Pezizomycotina</taxon>
        <taxon>Dothideomycetes</taxon>
        <taxon>Pleosporomycetidae</taxon>
        <taxon>Pleosporales</taxon>
        <taxon>Lindgomycetaceae</taxon>
        <taxon>Lindgomyces</taxon>
    </lineage>
</organism>
<accession>A0ACB6R532</accession>
<dbReference type="EMBL" id="MU003498">
    <property type="protein sequence ID" value="KAF2474182.1"/>
    <property type="molecule type" value="Genomic_DNA"/>
</dbReference>
<protein>
    <submittedName>
        <fullName evidence="1">Uncharacterized protein</fullName>
    </submittedName>
</protein>
<gene>
    <name evidence="1" type="ORF">BDR25DRAFT_119801</name>
</gene>
<evidence type="ECO:0000313" key="1">
    <source>
        <dbReference type="EMBL" id="KAF2474182.1"/>
    </source>
</evidence>
<keyword evidence="2" id="KW-1185">Reference proteome</keyword>
<sequence>MAETLQTALTVLYYVCWPFIKLVHGISYILSPFWAIAQFVLLPFTHLVHILLNIVLFPFRLQLLERVETIYIYLGIAGLIGCITGAILHLSFNFLSSTLCIDAAAGAKPRLKGRSAAEYRAARRRRKFEALDHPSTPPMAMRGGPPYSQRGLASQTIVEEEDSDF</sequence>
<comment type="caution">
    <text evidence="1">The sequence shown here is derived from an EMBL/GenBank/DDBJ whole genome shotgun (WGS) entry which is preliminary data.</text>
</comment>
<name>A0ACB6R532_9PLEO</name>
<proteinExistence type="predicted"/>
<dbReference type="Proteomes" id="UP000799755">
    <property type="component" value="Unassembled WGS sequence"/>
</dbReference>
<evidence type="ECO:0000313" key="2">
    <source>
        <dbReference type="Proteomes" id="UP000799755"/>
    </source>
</evidence>
<reference evidence="1" key="1">
    <citation type="journal article" date="2020" name="Stud. Mycol.">
        <title>101 Dothideomycetes genomes: a test case for predicting lifestyles and emergence of pathogens.</title>
        <authorList>
            <person name="Haridas S."/>
            <person name="Albert R."/>
            <person name="Binder M."/>
            <person name="Bloem J."/>
            <person name="Labutti K."/>
            <person name="Salamov A."/>
            <person name="Andreopoulos B."/>
            <person name="Baker S."/>
            <person name="Barry K."/>
            <person name="Bills G."/>
            <person name="Bluhm B."/>
            <person name="Cannon C."/>
            <person name="Castanera R."/>
            <person name="Culley D."/>
            <person name="Daum C."/>
            <person name="Ezra D."/>
            <person name="Gonzalez J."/>
            <person name="Henrissat B."/>
            <person name="Kuo A."/>
            <person name="Liang C."/>
            <person name="Lipzen A."/>
            <person name="Lutzoni F."/>
            <person name="Magnuson J."/>
            <person name="Mondo S."/>
            <person name="Nolan M."/>
            <person name="Ohm R."/>
            <person name="Pangilinan J."/>
            <person name="Park H.-J."/>
            <person name="Ramirez L."/>
            <person name="Alfaro M."/>
            <person name="Sun H."/>
            <person name="Tritt A."/>
            <person name="Yoshinaga Y."/>
            <person name="Zwiers L.-H."/>
            <person name="Turgeon B."/>
            <person name="Goodwin S."/>
            <person name="Spatafora J."/>
            <person name="Crous P."/>
            <person name="Grigoriev I."/>
        </authorList>
    </citation>
    <scope>NUCLEOTIDE SEQUENCE</scope>
    <source>
        <strain evidence="1">ATCC 200398</strain>
    </source>
</reference>